<reference evidence="1" key="1">
    <citation type="journal article" date="2015" name="Nature">
        <title>Complex archaea that bridge the gap between prokaryotes and eukaryotes.</title>
        <authorList>
            <person name="Spang A."/>
            <person name="Saw J.H."/>
            <person name="Jorgensen S.L."/>
            <person name="Zaremba-Niedzwiedzka K."/>
            <person name="Martijn J."/>
            <person name="Lind A.E."/>
            <person name="van Eijk R."/>
            <person name="Schleper C."/>
            <person name="Guy L."/>
            <person name="Ettema T.J."/>
        </authorList>
    </citation>
    <scope>NUCLEOTIDE SEQUENCE</scope>
</reference>
<accession>A0A0F9I9H4</accession>
<evidence type="ECO:0000313" key="1">
    <source>
        <dbReference type="EMBL" id="KKL90465.1"/>
    </source>
</evidence>
<gene>
    <name evidence="1" type="ORF">LCGC14_1904430</name>
</gene>
<protein>
    <recommendedName>
        <fullName evidence="2">Zinc/iron-chelating domain-containing protein</fullName>
    </recommendedName>
</protein>
<dbReference type="EMBL" id="LAZR01020000">
    <property type="protein sequence ID" value="KKL90465.1"/>
    <property type="molecule type" value="Genomic_DNA"/>
</dbReference>
<name>A0A0F9I9H4_9ZZZZ</name>
<sequence>MVESFVLLERLYALLELAEITVKESVGGPLCKEECGRCCEVNVPLCTAVEAKLLLSSVGLLPRQAGVRDRAVKWLRRQEPGVRRYGQGAARAPADQQEMVKDMEKVGGSRCPLLDQTRCIVHNSRPMACRTYGVTAIPNEWCPRPLHFSEAPRRRMMVLRGTKLGGKIQEAYDIFWHHLCTQAPDLRRVGFLPTHIVAVLDVQQLTVERVADSKLLSFYKPGDPFGGQPVDYIGEELPVWDSLPKVMK</sequence>
<dbReference type="AlphaFoldDB" id="A0A0F9I9H4"/>
<proteinExistence type="predicted"/>
<comment type="caution">
    <text evidence="1">The sequence shown here is derived from an EMBL/GenBank/DDBJ whole genome shotgun (WGS) entry which is preliminary data.</text>
</comment>
<evidence type="ECO:0008006" key="2">
    <source>
        <dbReference type="Google" id="ProtNLM"/>
    </source>
</evidence>
<organism evidence="1">
    <name type="scientific">marine sediment metagenome</name>
    <dbReference type="NCBI Taxonomy" id="412755"/>
    <lineage>
        <taxon>unclassified sequences</taxon>
        <taxon>metagenomes</taxon>
        <taxon>ecological metagenomes</taxon>
    </lineage>
</organism>